<feature type="region of interest" description="Disordered" evidence="1">
    <location>
        <begin position="854"/>
        <end position="884"/>
    </location>
</feature>
<feature type="region of interest" description="Disordered" evidence="1">
    <location>
        <begin position="344"/>
        <end position="368"/>
    </location>
</feature>
<feature type="compositionally biased region" description="Low complexity" evidence="1">
    <location>
        <begin position="1456"/>
        <end position="1468"/>
    </location>
</feature>
<feature type="compositionally biased region" description="Basic and acidic residues" evidence="1">
    <location>
        <begin position="1908"/>
        <end position="1924"/>
    </location>
</feature>
<feature type="compositionally biased region" description="Low complexity" evidence="1">
    <location>
        <begin position="1543"/>
        <end position="1552"/>
    </location>
</feature>
<feature type="signal peptide" evidence="2">
    <location>
        <begin position="1"/>
        <end position="18"/>
    </location>
</feature>
<reference evidence="5" key="2">
    <citation type="submission" date="2023-11" db="UniProtKB">
        <authorList>
            <consortium name="WormBaseParasite"/>
        </authorList>
    </citation>
    <scope>IDENTIFICATION</scope>
</reference>
<dbReference type="Pfam" id="PF16070">
    <property type="entry name" value="Ig_TMEM132_4th"/>
    <property type="match status" value="1"/>
</dbReference>
<protein>
    <recommendedName>
        <fullName evidence="3">Transmembrane protein family 132 fourth domain-containing protein</fullName>
    </recommendedName>
</protein>
<evidence type="ECO:0000313" key="4">
    <source>
        <dbReference type="Proteomes" id="UP000050795"/>
    </source>
</evidence>
<feature type="compositionally biased region" description="Low complexity" evidence="1">
    <location>
        <begin position="869"/>
        <end position="884"/>
    </location>
</feature>
<feature type="compositionally biased region" description="Basic and acidic residues" evidence="1">
    <location>
        <begin position="2239"/>
        <end position="2248"/>
    </location>
</feature>
<evidence type="ECO:0000259" key="3">
    <source>
        <dbReference type="Pfam" id="PF16070"/>
    </source>
</evidence>
<feature type="compositionally biased region" description="Basic and acidic residues" evidence="1">
    <location>
        <begin position="1304"/>
        <end position="1313"/>
    </location>
</feature>
<dbReference type="PANTHER" id="PTHR13388">
    <property type="entry name" value="DETONATOR, ISOFORM E"/>
    <property type="match status" value="1"/>
</dbReference>
<feature type="compositionally biased region" description="Polar residues" evidence="1">
    <location>
        <begin position="1851"/>
        <end position="1878"/>
    </location>
</feature>
<dbReference type="Proteomes" id="UP000050795">
    <property type="component" value="Unassembled WGS sequence"/>
</dbReference>
<feature type="region of interest" description="Disordered" evidence="1">
    <location>
        <begin position="2227"/>
        <end position="2276"/>
    </location>
</feature>
<keyword evidence="4" id="KW-1185">Reference proteome</keyword>
<accession>A0AA85KHH3</accession>
<feature type="region of interest" description="Disordered" evidence="1">
    <location>
        <begin position="1851"/>
        <end position="1968"/>
    </location>
</feature>
<evidence type="ECO:0000256" key="1">
    <source>
        <dbReference type="SAM" id="MobiDB-lite"/>
    </source>
</evidence>
<evidence type="ECO:0000313" key="5">
    <source>
        <dbReference type="WBParaSite" id="TREG1_90470.1"/>
    </source>
</evidence>
<reference evidence="4" key="1">
    <citation type="submission" date="2022-06" db="EMBL/GenBank/DDBJ databases">
        <authorList>
            <person name="Berger JAMES D."/>
            <person name="Berger JAMES D."/>
        </authorList>
    </citation>
    <scope>NUCLEOTIDE SEQUENCE [LARGE SCALE GENOMIC DNA]</scope>
</reference>
<feature type="compositionally biased region" description="Basic and acidic residues" evidence="1">
    <location>
        <begin position="2258"/>
        <end position="2267"/>
    </location>
</feature>
<name>A0AA85KHH3_TRIRE</name>
<feature type="compositionally biased region" description="Basic residues" evidence="1">
    <location>
        <begin position="2132"/>
        <end position="2142"/>
    </location>
</feature>
<feature type="compositionally biased region" description="Acidic residues" evidence="1">
    <location>
        <begin position="2227"/>
        <end position="2238"/>
    </location>
</feature>
<feature type="compositionally biased region" description="Low complexity" evidence="1">
    <location>
        <begin position="1227"/>
        <end position="1240"/>
    </location>
</feature>
<evidence type="ECO:0000256" key="2">
    <source>
        <dbReference type="SAM" id="SignalP"/>
    </source>
</evidence>
<feature type="region of interest" description="Disordered" evidence="1">
    <location>
        <begin position="1227"/>
        <end position="1321"/>
    </location>
</feature>
<feature type="compositionally biased region" description="Basic residues" evidence="1">
    <location>
        <begin position="2095"/>
        <end position="2108"/>
    </location>
</feature>
<dbReference type="InterPro" id="IPR031437">
    <property type="entry name" value="Ig_TMEM132_4th"/>
</dbReference>
<feature type="region of interest" description="Disordered" evidence="1">
    <location>
        <begin position="1538"/>
        <end position="1574"/>
    </location>
</feature>
<sequence>MIIYFSIYLHSLLCFVRAYTDDLIDITFGQRESAFLISDNRSTRYDSPVYFASASNLDRYEVDTSIGLFQNSLTILGDKLLENSKLHVTAHTFDSEISEETKTLHFLCHASYYGEIRDLEFEPRSVCCIISINATYFSELTSCVLVIDHTKENWICRASIKLPPALWKQKKSPELTLAYTSSGLFSFSDDAKRKDASLGSLQLCHLSFNKLKTSFIPIPPVNIAHSVPDAIRDLGRSLLLQIPRRELKTNEDFFVTVRLKHFDDVSDFTLRCEIPSNTYVEFVQVIWPAGVGTLSSSSSSSASPISTSSLLSSSTSHSLSSSSPLMGDPNPYVDVNEFLNSPTGSSYTPPTASFSSSSSSSPSSASSIRSEIRPHNMWDVFHRSIISQKRNITEIVARFREDLAVSSPPTKYSSATEVYKLQFRVKKPEVDSPGRVAPRIFWSLTSLSRRNSPDHAVSASPVVTRLNIEPSELKHITMVLKTSALVNLAVLTGQPTTYPVWVYGLTHDLKIIDITSKATCHTGDDAVIHFAQDMCSKLGFSGAELDGSPGLPLVAKMDGRSATATLLVWFPKAPALKMIVETSTNSNNNNHINNNYDSSNQEPSNVITLKRLATEVIASHSNFRKSSWANQINSTGSLQFFQYFRVRILARFILASSVLHDKDVLGGRINQYVDVTEFTAHRLRLEYTHDSNNLNSGGGGGGGGSGGNIGSSSSVPDVLNFESPARLLTIGEISTRQSHHNMHSVDTVKRAKPLRVWLVGQHPGSVKIHLAPIDRSLVNSFIPPGLAKQLKDHIANDDVKNINHFEGTSSNQSKYHSLEPSVTIRVTDETSIWPVGISAQLVTDFSVLISQPSGVDDTRQRVGPPSPFSNNNINNNNINDNSNGNNNHLFGTTITERMPVLSGVYSIHIQMKGSKLTHSGSINSEFNNQERSSPLSQQTISTLSNGYLNQSDKGRHHSHDESRQSNSVGFLVVWIHLSDGSSVLWNRMAEIYEQLYGKDKIPLNLSIRNYRPDLFWIETNSAGVVERKHRSARRSRFSSTLTHARQDNSHLSGGIRLLRNSRSVRMKPYLTASVDPSVSSFNQRAYGSLLEKDLSTVNTSSYWSGPVVWFLHKGLKFSGDILEVGLTSPSGNILVPHVRIHADIVTSNNGISMNDYIIKSKDANRIDPKLLQTIESTGGNIHNSMAFKDSPGYYSSQSMASMTTGMDKKRLKGSFDESVYQKQNYLSSALSPSSQPSSSFVKDKSSSHSASINSDENSHLDDRQSILSDVGGGGGHIPSDSREAIKDIEDKHTTSRSGSTARSKITDTNDRGDANSGSNSARPVLEMSMYILLGLFAVVGLVFAVNCGVVVIRYRWEKKNTSKRNAGTTDDNNNTNATDYDTNNTINSCIRKKRNKSINRQTPSPSLPLTSGLLNNDDEIVDNNQIMSSMHASSSCKRMHRSKSDVENQERLLTTSNNNNSNYNNNNNKAGITNGKRTKRSATSMFTSRQKHKPLLHRDSSWVWVGRQHVIGEQNESNNQDYNLKQHHQRLSHAQMHYSTPSNENNNNNNTNPSQIDSKHCHSHKRSLQFNESKKHPTTAVLSVGEADMLLLQSPYRENVWQDTIRSSTIESDSQFLLFTSVNGAGQFGCPDGKHLTPEMSSQFSPTFNLSKSECQTLGRNLRRHAGGFTQRNYQGQECSIRIISNPLSDNNKRQAQSQQPQNQFTNPQLFMSQYPSENISYAHNTVDTLTKSAIVCDSWLNPPYPVPLTGSASASLHRKYIPPHCIRDEYGGGEDFTCKASFTPNMIRSNQLKSLANYPVLSNSPQPIYPPSMISSPLPVLYSPQVNKTDYRQTSSSVAAAAAGQHNWIKSSVNNDDSHDSYNPSSIDRPDCTTNNEMLDVSSPICPLNSPWQIRRPQKPTKKRIHHQQEQRHSEYYTDEKTCDASSNPHHHNLNDEMLQPNDDDDEGGSEKNDIYYSQNPPFPPVRTTSRGTIMCHTLGHLTRNNNSDNNNHHHQSRPLSLPQSFHATNELYSTLCKTDSSNECMQFLIDDIRGEHEKLHNIINTDNNNVVKTTNVNSTEITPEVCQDCLQPTSYLNKQQSPSEESLWWYHPVHQKRRRKRKHESKKHAGESRSSHHNQQHLHLLQQPQQKHHQHHHHKDKYIPTASGLSNDLLKQTVGHHGNRGIVSGASIMPAFRNTDEHDEIQKNYLISDLHDLDVRNEFQNTPAISHSPLHFNNDLIQEDVEAEEEQEEEEEGAKNDEELQSHRRQQQPHHYQKEQGHAEEENLNNQLNSQSDLSWDQELLCLSHDRLVAYFAEMKESNA</sequence>
<feature type="compositionally biased region" description="Basic residues" evidence="1">
    <location>
        <begin position="1897"/>
        <end position="1907"/>
    </location>
</feature>
<feature type="domain" description="Transmembrane protein family 132 fourth" evidence="3">
    <location>
        <begin position="478"/>
        <end position="572"/>
    </location>
</feature>
<keyword evidence="2" id="KW-0732">Signal</keyword>
<dbReference type="WBParaSite" id="TREG1_90470.1">
    <property type="protein sequence ID" value="TREG1_90470.1"/>
    <property type="gene ID" value="TREG1_90470"/>
</dbReference>
<dbReference type="PANTHER" id="PTHR13388:SF11">
    <property type="entry name" value="DETONATOR, ISOFORM E"/>
    <property type="match status" value="1"/>
</dbReference>
<feature type="compositionally biased region" description="Low complexity" evidence="1">
    <location>
        <begin position="345"/>
        <end position="367"/>
    </location>
</feature>
<feature type="compositionally biased region" description="Basic and acidic residues" evidence="1">
    <location>
        <begin position="1279"/>
        <end position="1293"/>
    </location>
</feature>
<organism evidence="4 5">
    <name type="scientific">Trichobilharzia regenti</name>
    <name type="common">Nasal bird schistosome</name>
    <dbReference type="NCBI Taxonomy" id="157069"/>
    <lineage>
        <taxon>Eukaryota</taxon>
        <taxon>Metazoa</taxon>
        <taxon>Spiralia</taxon>
        <taxon>Lophotrochozoa</taxon>
        <taxon>Platyhelminthes</taxon>
        <taxon>Trematoda</taxon>
        <taxon>Digenea</taxon>
        <taxon>Strigeidida</taxon>
        <taxon>Schistosomatoidea</taxon>
        <taxon>Schistosomatidae</taxon>
        <taxon>Trichobilharzia</taxon>
    </lineage>
</organism>
<feature type="chain" id="PRO_5041687779" description="Transmembrane protein family 132 fourth domain-containing protein" evidence="2">
    <location>
        <begin position="19"/>
        <end position="2306"/>
    </location>
</feature>
<feature type="region of interest" description="Disordered" evidence="1">
    <location>
        <begin position="2089"/>
        <end position="2148"/>
    </location>
</feature>
<dbReference type="InterPro" id="IPR026307">
    <property type="entry name" value="TMEM132"/>
</dbReference>
<feature type="region of interest" description="Disordered" evidence="1">
    <location>
        <begin position="1454"/>
        <end position="1493"/>
    </location>
</feature>
<proteinExistence type="predicted"/>